<keyword evidence="3" id="KW-1185">Reference proteome</keyword>
<dbReference type="Proteomes" id="UP001155241">
    <property type="component" value="Unassembled WGS sequence"/>
</dbReference>
<sequence length="287" mass="30226">MNVAQQQFAGQSAVRPLVRPMAAATHVALGLVVAFGLVLAVRRIMLAKAEPLSLWSTLATAAVLLLLVYAIRRAAAGAIFPWVPTAVLLFWAVVCSWPGSQPGAWVIWSAAIASDWWLMHLLRPGDSSVANAPVPPGGSMTPQALEPTAEIAENELEQLGEGHLGQEPEGDEPLGAGKPGEDGEIVLQHIVRVRDADGREYVHATLRGELAAGQRRTTLHVGFCPPFPTLPEVEAEVIEGPAAVAKVTQTLHNGVQVEVELDTAELEASVVTVEVAAYEGEGSGVSG</sequence>
<keyword evidence="1" id="KW-0812">Transmembrane</keyword>
<name>A0A9X2FHE4_9BACT</name>
<evidence type="ECO:0000256" key="1">
    <source>
        <dbReference type="SAM" id="Phobius"/>
    </source>
</evidence>
<proteinExistence type="predicted"/>
<dbReference type="AlphaFoldDB" id="A0A9X2FHE4"/>
<feature type="transmembrane region" description="Helical" evidence="1">
    <location>
        <begin position="21"/>
        <end position="40"/>
    </location>
</feature>
<feature type="transmembrane region" description="Helical" evidence="1">
    <location>
        <begin position="78"/>
        <end position="99"/>
    </location>
</feature>
<keyword evidence="1" id="KW-0472">Membrane</keyword>
<keyword evidence="1" id="KW-1133">Transmembrane helix</keyword>
<dbReference type="RefSeq" id="WP_252854916.1">
    <property type="nucleotide sequence ID" value="NZ_JAMXLR010000077.1"/>
</dbReference>
<comment type="caution">
    <text evidence="2">The sequence shown here is derived from an EMBL/GenBank/DDBJ whole genome shotgun (WGS) entry which is preliminary data.</text>
</comment>
<dbReference type="EMBL" id="JAMXLR010000077">
    <property type="protein sequence ID" value="MCO6046804.1"/>
    <property type="molecule type" value="Genomic_DNA"/>
</dbReference>
<organism evidence="2 3">
    <name type="scientific">Aeoliella straminimaris</name>
    <dbReference type="NCBI Taxonomy" id="2954799"/>
    <lineage>
        <taxon>Bacteria</taxon>
        <taxon>Pseudomonadati</taxon>
        <taxon>Planctomycetota</taxon>
        <taxon>Planctomycetia</taxon>
        <taxon>Pirellulales</taxon>
        <taxon>Lacipirellulaceae</taxon>
        <taxon>Aeoliella</taxon>
    </lineage>
</organism>
<protein>
    <submittedName>
        <fullName evidence="2">Uncharacterized protein</fullName>
    </submittedName>
</protein>
<feature type="transmembrane region" description="Helical" evidence="1">
    <location>
        <begin position="52"/>
        <end position="71"/>
    </location>
</feature>
<evidence type="ECO:0000313" key="3">
    <source>
        <dbReference type="Proteomes" id="UP001155241"/>
    </source>
</evidence>
<accession>A0A9X2FHE4</accession>
<reference evidence="2" key="1">
    <citation type="submission" date="2022-06" db="EMBL/GenBank/DDBJ databases">
        <title>Aeoliella straminimaris, a novel planctomycete from sediments.</title>
        <authorList>
            <person name="Vitorino I.R."/>
            <person name="Lage O.M."/>
        </authorList>
    </citation>
    <scope>NUCLEOTIDE SEQUENCE</scope>
    <source>
        <strain evidence="2">ICT_H6.2</strain>
    </source>
</reference>
<gene>
    <name evidence="2" type="ORF">NG895_23140</name>
</gene>
<evidence type="ECO:0000313" key="2">
    <source>
        <dbReference type="EMBL" id="MCO6046804.1"/>
    </source>
</evidence>